<name>A0A846H175_9CYAN</name>
<dbReference type="Pfam" id="PF14433">
    <property type="entry name" value="SUKH-3"/>
    <property type="match status" value="1"/>
</dbReference>
<sequence length="149" mass="16823">MTAFSAETRTWLQQAGWSENRCVDTSEYEKSLKLEGYPLDEVVLDFLKRFGGLRVVYPHYRVKNEKDEFYINPTVAAAHIYPERVEEYSERVSAPLCVIGEAFSYHMTVVMAPDGKVYAGYDDTLIHVGDSGTDAIEALCSGRDMPEVP</sequence>
<evidence type="ECO:0000313" key="1">
    <source>
        <dbReference type="EMBL" id="NEU71426.1"/>
    </source>
</evidence>
<keyword evidence="2" id="KW-1185">Reference proteome</keyword>
<accession>A0A846H175</accession>
<proteinExistence type="predicted"/>
<dbReference type="Proteomes" id="UP000031549">
    <property type="component" value="Unassembled WGS sequence"/>
</dbReference>
<evidence type="ECO:0008006" key="3">
    <source>
        <dbReference type="Google" id="ProtNLM"/>
    </source>
</evidence>
<dbReference type="RefSeq" id="WP_039738789.1">
    <property type="nucleotide sequence ID" value="NZ_JTCM02000003.1"/>
</dbReference>
<dbReference type="EMBL" id="JTCM02000003">
    <property type="protein sequence ID" value="NEU71426.1"/>
    <property type="molecule type" value="Genomic_DNA"/>
</dbReference>
<reference evidence="1 2" key="1">
    <citation type="journal article" date="2015" name="Genome Announc.">
        <title>Draft Genome Sequence of Cyanobacterium Hassallia byssoidea Strain VB512170, Isolated from Monuments in India.</title>
        <authorList>
            <person name="Singh D."/>
            <person name="Chandrababunaidu M.M."/>
            <person name="Panda A."/>
            <person name="Sen D."/>
            <person name="Bhattacharyya S."/>
            <person name="Adhikary S.P."/>
            <person name="Tripathy S."/>
        </authorList>
    </citation>
    <scope>NUCLEOTIDE SEQUENCE [LARGE SCALE GENOMIC DNA]</scope>
    <source>
        <strain evidence="1 2">VB512170</strain>
    </source>
</reference>
<organism evidence="1 2">
    <name type="scientific">Hassallia byssoidea VB512170</name>
    <dbReference type="NCBI Taxonomy" id="1304833"/>
    <lineage>
        <taxon>Bacteria</taxon>
        <taxon>Bacillati</taxon>
        <taxon>Cyanobacteriota</taxon>
        <taxon>Cyanophyceae</taxon>
        <taxon>Nostocales</taxon>
        <taxon>Tolypothrichaceae</taxon>
        <taxon>Hassallia</taxon>
    </lineage>
</organism>
<evidence type="ECO:0000313" key="2">
    <source>
        <dbReference type="Proteomes" id="UP000031549"/>
    </source>
</evidence>
<dbReference type="AlphaFoldDB" id="A0A846H175"/>
<protein>
    <recommendedName>
        <fullName evidence="3">SUKH-3 domain-containing protein</fullName>
    </recommendedName>
</protein>
<gene>
    <name evidence="1" type="ORF">PI95_002235</name>
</gene>
<dbReference type="InterPro" id="IPR025850">
    <property type="entry name" value="SUKH-3"/>
</dbReference>
<comment type="caution">
    <text evidence="1">The sequence shown here is derived from an EMBL/GenBank/DDBJ whole genome shotgun (WGS) entry which is preliminary data.</text>
</comment>